<accession>A0A5C7DUN5</accession>
<dbReference type="RefSeq" id="WP_147555450.1">
    <property type="nucleotide sequence ID" value="NZ_VOWJ01000021.1"/>
</dbReference>
<dbReference type="Proteomes" id="UP000321629">
    <property type="component" value="Unassembled WGS sequence"/>
</dbReference>
<protein>
    <recommendedName>
        <fullName evidence="3">Transformation system, membrane protein CtsX</fullName>
    </recommendedName>
</protein>
<reference evidence="1 2" key="1">
    <citation type="submission" date="2019-07" db="EMBL/GenBank/DDBJ databases">
        <title>Rapid identification of Enteric Bacteria from Whole Genome Sequences (WGS) using Average Nucleotide Identity (ANI).</title>
        <authorList>
            <person name="Lane C."/>
        </authorList>
    </citation>
    <scope>NUCLEOTIDE SEQUENCE [LARGE SCALE GENOMIC DNA]</scope>
    <source>
        <strain evidence="1 2">2016D-0084</strain>
    </source>
</reference>
<sequence length="112" mass="13124">MKIICFSMLIMFLVFSKLKAKISIKNENIDSLILYEKFINDPSYINALNLAQYFYAIKDYQNSSFWAIEANEIEYLGKDAWLIFINSKIKQGQIDQALKAKEEYEKVLNASY</sequence>
<name>A0A5C7DUN5_9BACT</name>
<evidence type="ECO:0000313" key="1">
    <source>
        <dbReference type="EMBL" id="TXE88426.1"/>
    </source>
</evidence>
<organism evidence="1 2">
    <name type="scientific">Campylobacter volucris</name>
    <dbReference type="NCBI Taxonomy" id="1031542"/>
    <lineage>
        <taxon>Bacteria</taxon>
        <taxon>Pseudomonadati</taxon>
        <taxon>Campylobacterota</taxon>
        <taxon>Epsilonproteobacteria</taxon>
        <taxon>Campylobacterales</taxon>
        <taxon>Campylobacteraceae</taxon>
        <taxon>Campylobacter</taxon>
    </lineage>
</organism>
<evidence type="ECO:0000313" key="2">
    <source>
        <dbReference type="Proteomes" id="UP000321629"/>
    </source>
</evidence>
<gene>
    <name evidence="1" type="ORF">FPD38_03785</name>
</gene>
<proteinExistence type="predicted"/>
<dbReference type="EMBL" id="VOWJ01000021">
    <property type="protein sequence ID" value="TXE88426.1"/>
    <property type="molecule type" value="Genomic_DNA"/>
</dbReference>
<evidence type="ECO:0008006" key="3">
    <source>
        <dbReference type="Google" id="ProtNLM"/>
    </source>
</evidence>
<comment type="caution">
    <text evidence="1">The sequence shown here is derived from an EMBL/GenBank/DDBJ whole genome shotgun (WGS) entry which is preliminary data.</text>
</comment>
<dbReference type="AlphaFoldDB" id="A0A5C7DUN5"/>